<dbReference type="Pfam" id="PF08615">
    <property type="entry name" value="RNase_H2_suC"/>
    <property type="match status" value="1"/>
</dbReference>
<feature type="compositionally biased region" description="Acidic residues" evidence="1">
    <location>
        <begin position="892"/>
        <end position="914"/>
    </location>
</feature>
<feature type="compositionally biased region" description="Low complexity" evidence="1">
    <location>
        <begin position="160"/>
        <end position="181"/>
    </location>
</feature>
<feature type="compositionally biased region" description="Polar residues" evidence="1">
    <location>
        <begin position="460"/>
        <end position="474"/>
    </location>
</feature>
<dbReference type="GO" id="GO:0032299">
    <property type="term" value="C:ribonuclease H2 complex"/>
    <property type="evidence" value="ECO:0007669"/>
    <property type="project" value="InterPro"/>
</dbReference>
<sequence length="1069" mass="114847">MAAVDQNAAGSSINDDLAPVLVAPASASRFPSFVAHLMPFHMSYDGPAPIDIFLVFDIEQSVTTPGKSVVTSAFRGRKLYGTPLELPANWSAAVVLKPTALEKEQAFKVKERQLQRNRQAEVRAQKKSELSEVRRAEFEQRKEQRRAEREAAREAHRAEQIALRAEQQAARAAAVASGQADPDADLGPEPLDMEDEEEEDFDDENDLLEDLHFFEGALDDSADEYLPSGRRKGDDEDEEDADEAERARKKPRPRPRPRARGVGASSALSTGGLSASLTTTENPLGLQPPPQLESLSTLSRFQQAVAATAQQSFSMDDDDDEDADHDVVDEEAFNAGLDPTRLPAATQSDDMVLPADHQREQGDILDHSVVAIHASVDVEMDALAIAAARAAHTDKADEDEEADDGAYDDDADGEEADEDNDDDDNGATGSTSAYFGRGGGSLVGGGLFDKIKGRRDAAAGSSSRTSLPSQTTRTSPRRLDRGSLVGPSSTTASPISRTAQRSGGGSQKPDPASNRLGRQGRSQPRGTPFEDDVIPGSDEEEDDSNTANSKAGPNRSEDDASLSPAQRRSARHNADEDESRTSTRTTRSSPRKHRSSSQSSPGKNSDKVVYGTGEAAAAARRAQEAEENRRKSSRKAPPPKRFVDDDIPVPTASKYKTNFSKQAKVKAEKDSLKRSASSSSLAKNAAASGANAMKRWLSGAGSAIASASKSKSTPSPSKTRNQAAFEDADDDSEEEELIGPSSGARTRQRNDDDEVEIDEVDEPDGEGGQGSEWEKESPKDRSRRLSAAPMEVVIKTADRKSLDSEGSAGIWRRSESVSPRKAKRASSPSESPSSTRRRTAKSEHTVPLAPKRIVTSVTSSGRVALRPTRYSLSPEPVVRKSHRKKVTKTFPSEDEDEDNETATDASADIDEGDTATDQRRGTKLSAGGATAEPDADAASSAQGGAALRKRIWAKRWTFEERIDVMLGDSKSYSPLHTGSSAALQKTAKKRAAKEAVMEGQVKLRVAGRLSTAAPPASLVADESGEEKRAAWGTSGVLVWNADGEVDDGDDPVVRTVQELLGVWAMIHDY</sequence>
<keyword evidence="3" id="KW-1185">Reference proteome</keyword>
<dbReference type="InterPro" id="IPR013924">
    <property type="entry name" value="RNase_H2_suC"/>
</dbReference>
<protein>
    <submittedName>
        <fullName evidence="2">Uncharacterized protein</fullName>
    </submittedName>
</protein>
<feature type="compositionally biased region" description="Low complexity" evidence="1">
    <location>
        <begin position="674"/>
        <end position="725"/>
    </location>
</feature>
<evidence type="ECO:0000256" key="1">
    <source>
        <dbReference type="SAM" id="MobiDB-lite"/>
    </source>
</evidence>
<feature type="compositionally biased region" description="Polar residues" evidence="1">
    <location>
        <begin position="293"/>
        <end position="302"/>
    </location>
</feature>
<dbReference type="EMBL" id="JAPDMZ010000069">
    <property type="protein sequence ID" value="KAK0552003.1"/>
    <property type="molecule type" value="Genomic_DNA"/>
</dbReference>
<feature type="compositionally biased region" description="Low complexity" evidence="1">
    <location>
        <begin position="825"/>
        <end position="834"/>
    </location>
</feature>
<gene>
    <name evidence="2" type="ORF">OC846_003087</name>
</gene>
<dbReference type="GO" id="GO:0006401">
    <property type="term" value="P:RNA catabolic process"/>
    <property type="evidence" value="ECO:0007669"/>
    <property type="project" value="InterPro"/>
</dbReference>
<accession>A0AAN6JS31</accession>
<dbReference type="Gene3D" id="2.40.128.680">
    <property type="match status" value="1"/>
</dbReference>
<feature type="compositionally biased region" description="Acidic residues" evidence="1">
    <location>
        <begin position="182"/>
        <end position="208"/>
    </location>
</feature>
<dbReference type="AlphaFoldDB" id="A0AAN6JS31"/>
<name>A0AAN6JS31_9BASI</name>
<evidence type="ECO:0000313" key="2">
    <source>
        <dbReference type="EMBL" id="KAK0552003.1"/>
    </source>
</evidence>
<feature type="compositionally biased region" description="Acidic residues" evidence="1">
    <location>
        <begin position="315"/>
        <end position="326"/>
    </location>
</feature>
<feature type="compositionally biased region" description="Basic residues" evidence="1">
    <location>
        <begin position="247"/>
        <end position="259"/>
    </location>
</feature>
<dbReference type="CDD" id="cd09271">
    <property type="entry name" value="RNase_H2-C"/>
    <property type="match status" value="1"/>
</dbReference>
<dbReference type="PANTHER" id="PTHR47204">
    <property type="entry name" value="OS02G0168900 PROTEIN"/>
    <property type="match status" value="1"/>
</dbReference>
<feature type="compositionally biased region" description="Acidic residues" evidence="1">
    <location>
        <begin position="396"/>
        <end position="425"/>
    </location>
</feature>
<feature type="compositionally biased region" description="Gly residues" evidence="1">
    <location>
        <begin position="436"/>
        <end position="447"/>
    </location>
</feature>
<evidence type="ECO:0000313" key="3">
    <source>
        <dbReference type="Proteomes" id="UP001176517"/>
    </source>
</evidence>
<feature type="compositionally biased region" description="Acidic residues" evidence="1">
    <location>
        <begin position="529"/>
        <end position="544"/>
    </location>
</feature>
<feature type="region of interest" description="Disordered" evidence="1">
    <location>
        <begin position="388"/>
        <end position="944"/>
    </location>
</feature>
<comment type="caution">
    <text evidence="2">The sequence shown here is derived from an EMBL/GenBank/DDBJ whole genome shotgun (WGS) entry which is preliminary data.</text>
</comment>
<feature type="compositionally biased region" description="Basic and acidic residues" evidence="1">
    <location>
        <begin position="621"/>
        <end position="630"/>
    </location>
</feature>
<reference evidence="2" key="1">
    <citation type="journal article" date="2023" name="PhytoFront">
        <title>Draft Genome Resources of Seven Strains of Tilletia horrida, Causal Agent of Kernel Smut of Rice.</title>
        <authorList>
            <person name="Khanal S."/>
            <person name="Antony Babu S."/>
            <person name="Zhou X.G."/>
        </authorList>
    </citation>
    <scope>NUCLEOTIDE SEQUENCE</scope>
    <source>
        <strain evidence="2">TX6</strain>
    </source>
</reference>
<proteinExistence type="predicted"/>
<feature type="compositionally biased region" description="Acidic residues" evidence="1">
    <location>
        <begin position="751"/>
        <end position="765"/>
    </location>
</feature>
<dbReference type="Proteomes" id="UP001176517">
    <property type="component" value="Unassembled WGS sequence"/>
</dbReference>
<organism evidence="2 3">
    <name type="scientific">Tilletia horrida</name>
    <dbReference type="NCBI Taxonomy" id="155126"/>
    <lineage>
        <taxon>Eukaryota</taxon>
        <taxon>Fungi</taxon>
        <taxon>Dikarya</taxon>
        <taxon>Basidiomycota</taxon>
        <taxon>Ustilaginomycotina</taxon>
        <taxon>Exobasidiomycetes</taxon>
        <taxon>Tilletiales</taxon>
        <taxon>Tilletiaceae</taxon>
        <taxon>Tilletia</taxon>
    </lineage>
</organism>
<feature type="compositionally biased region" description="Polar residues" evidence="1">
    <location>
        <begin position="486"/>
        <end position="501"/>
    </location>
</feature>
<feature type="compositionally biased region" description="Basic and acidic residues" evidence="1">
    <location>
        <begin position="119"/>
        <end position="159"/>
    </location>
</feature>
<dbReference type="PANTHER" id="PTHR47204:SF1">
    <property type="entry name" value="RIBONUCLEASE H2 SUBUNIT C"/>
    <property type="match status" value="1"/>
</dbReference>
<feature type="compositionally biased region" description="Low complexity" evidence="1">
    <location>
        <begin position="263"/>
        <end position="280"/>
    </location>
</feature>
<feature type="region of interest" description="Disordered" evidence="1">
    <location>
        <begin position="119"/>
        <end position="326"/>
    </location>
</feature>
<feature type="compositionally biased region" description="Acidic residues" evidence="1">
    <location>
        <begin position="726"/>
        <end position="737"/>
    </location>
</feature>